<evidence type="ECO:0000313" key="4">
    <source>
        <dbReference type="Proteomes" id="UP000050535"/>
    </source>
</evidence>
<name>A0A0P7HDB2_9EURY</name>
<evidence type="ECO:0000259" key="1">
    <source>
        <dbReference type="Pfam" id="PF24038"/>
    </source>
</evidence>
<comment type="caution">
    <text evidence="3">The sequence shown here is derived from an EMBL/GenBank/DDBJ whole genome shotgun (WGS) entry which is preliminary data.</text>
</comment>
<keyword evidence="4" id="KW-1185">Reference proteome</keyword>
<protein>
    <submittedName>
        <fullName evidence="3">Uncharacterized protein</fullName>
    </submittedName>
</protein>
<reference evidence="4" key="1">
    <citation type="submission" date="2013-11" db="EMBL/GenBank/DDBJ databases">
        <authorList>
            <person name="Hoang H.T."/>
            <person name="Killian M.L."/>
            <person name="Madson D.M."/>
            <person name="Arruda P.H.E."/>
            <person name="Sun D."/>
            <person name="Schwartz K.J."/>
            <person name="Yoon K."/>
        </authorList>
    </citation>
    <scope>NUCLEOTIDE SEQUENCE [LARGE SCALE GENOMIC DNA]</scope>
    <source>
        <strain evidence="4">CDK2</strain>
    </source>
</reference>
<dbReference type="Pfam" id="PF24042">
    <property type="entry name" value="DUF7351"/>
    <property type="match status" value="1"/>
</dbReference>
<dbReference type="Proteomes" id="UP000050535">
    <property type="component" value="Unassembled WGS sequence"/>
</dbReference>
<evidence type="ECO:0000259" key="2">
    <source>
        <dbReference type="Pfam" id="PF24042"/>
    </source>
</evidence>
<accession>A0A0P7HDB2</accession>
<dbReference type="Pfam" id="PF24038">
    <property type="entry name" value="DUF7347"/>
    <property type="match status" value="1"/>
</dbReference>
<organism evidence="3 4">
    <name type="scientific">Halolamina pelagica</name>
    <dbReference type="NCBI Taxonomy" id="699431"/>
    <lineage>
        <taxon>Archaea</taxon>
        <taxon>Methanobacteriati</taxon>
        <taxon>Methanobacteriota</taxon>
        <taxon>Stenosarchaea group</taxon>
        <taxon>Halobacteria</taxon>
        <taxon>Halobacteriales</taxon>
        <taxon>Haloferacaceae</taxon>
    </lineage>
</organism>
<feature type="domain" description="DUF7351" evidence="2">
    <location>
        <begin position="56"/>
        <end position="233"/>
    </location>
</feature>
<evidence type="ECO:0000313" key="3">
    <source>
        <dbReference type="EMBL" id="KPN31621.1"/>
    </source>
</evidence>
<dbReference type="AlphaFoldDB" id="A0A0P7HDB2"/>
<sequence>MTDTGNFNYHLSRLVGSFVAKTDEGYELTYAGRMVVGAILAGTYDAEATVAPIPLDWDCLQCGGAFTLGYEDGYARLQCQTCDSGAVIPIPPGALDSVPVDELPTAVMQWYRARVQRIRSGFCSVCTGRTERRLTDGVDPEADDPTPSTVRFECRRCDTVTTLSGATLVTYHPIVEGFFREHGMATDRRHPTQLWNSIESRVQTVCDEPLTVEVTFGTDSESVSARIEADGRVTNVERRH</sequence>
<dbReference type="OrthoDB" id="8482at2157"/>
<dbReference type="InterPro" id="IPR055771">
    <property type="entry name" value="DUF7347"/>
</dbReference>
<dbReference type="EMBL" id="LGUC01000001">
    <property type="protein sequence ID" value="KPN31621.1"/>
    <property type="molecule type" value="Genomic_DNA"/>
</dbReference>
<dbReference type="RefSeq" id="WP_054584162.1">
    <property type="nucleotide sequence ID" value="NZ_LGUC01000001.1"/>
</dbReference>
<dbReference type="InterPro" id="IPR055775">
    <property type="entry name" value="DUF7351"/>
</dbReference>
<feature type="domain" description="DUF7347" evidence="1">
    <location>
        <begin position="1"/>
        <end position="39"/>
    </location>
</feature>
<proteinExistence type="predicted"/>
<gene>
    <name evidence="3" type="ORF">SY89_02370</name>
</gene>